<accession>D1M703</accession>
<dbReference type="AlphaFoldDB" id="D1M703"/>
<evidence type="ECO:0000313" key="2">
    <source>
        <dbReference type="EMBL" id="ACY78344.1"/>
    </source>
</evidence>
<organism evidence="2">
    <name type="scientific">Protopterus annectens</name>
    <name type="common">African lungfish</name>
    <dbReference type="NCBI Taxonomy" id="7888"/>
    <lineage>
        <taxon>Eukaryota</taxon>
        <taxon>Metazoa</taxon>
        <taxon>Chordata</taxon>
        <taxon>Craniata</taxon>
        <taxon>Vertebrata</taxon>
        <taxon>Euteleostomi</taxon>
        <taxon>Dipnomorpha</taxon>
        <taxon>Ceratodontiformes</taxon>
        <taxon>Lepidosirenoidei</taxon>
        <taxon>Protopteridae</taxon>
        <taxon>Protopterus</taxon>
    </lineage>
</organism>
<name>D1M703_PROAN</name>
<reference evidence="2" key="1">
    <citation type="submission" date="2009-10" db="EMBL/GenBank/DDBJ databases">
        <title>Is a key of aestivating activities locked up in some of the GABAA receptor subunits in the African lungfish?</title>
        <authorList>
            <person name="Giusi G."/>
            <person name="Crudo M."/>
            <person name="Di Vito A."/>
            <person name="Facciolo R.M."/>
            <person name="Canonaco M."/>
        </authorList>
    </citation>
    <scope>NUCLEOTIDE SEQUENCE</scope>
</reference>
<dbReference type="EMBL" id="GU117704">
    <property type="protein sequence ID" value="ACY78344.1"/>
    <property type="molecule type" value="mRNA"/>
</dbReference>
<evidence type="ECO:0000256" key="1">
    <source>
        <dbReference type="SAM" id="MobiDB-lite"/>
    </source>
</evidence>
<protein>
    <submittedName>
        <fullName evidence="2">Gamma-aminobutyric A receptor alpha 1 subunit</fullName>
    </submittedName>
</protein>
<keyword evidence="2" id="KW-0675">Receptor</keyword>
<feature type="non-terminal residue" evidence="2">
    <location>
        <position position="30"/>
    </location>
</feature>
<proteinExistence type="evidence at transcript level"/>
<feature type="non-terminal residue" evidence="2">
    <location>
        <position position="1"/>
    </location>
</feature>
<feature type="region of interest" description="Disordered" evidence="1">
    <location>
        <begin position="1"/>
        <end position="30"/>
    </location>
</feature>
<sequence>PPKEPKDEPKPKEPEKTKTFNSVSKIKRLS</sequence>
<feature type="compositionally biased region" description="Basic and acidic residues" evidence="1">
    <location>
        <begin position="1"/>
        <end position="18"/>
    </location>
</feature>
<gene>
    <name evidence="2" type="primary">GABRA1</name>
</gene>